<evidence type="ECO:0000313" key="2">
    <source>
        <dbReference type="Proteomes" id="UP000221538"/>
    </source>
</evidence>
<comment type="caution">
    <text evidence="1">The sequence shown here is derived from an EMBL/GenBank/DDBJ whole genome shotgun (WGS) entry which is preliminary data.</text>
</comment>
<dbReference type="EMBL" id="BEWI01000031">
    <property type="protein sequence ID" value="GAY21751.1"/>
    <property type="molecule type" value="Genomic_DNA"/>
</dbReference>
<dbReference type="Gene3D" id="3.30.70.100">
    <property type="match status" value="1"/>
</dbReference>
<dbReference type="Proteomes" id="UP000221538">
    <property type="component" value="Unassembled WGS sequence"/>
</dbReference>
<reference evidence="1 2" key="2">
    <citation type="journal article" date="2013" name="Environ. Sci. Technol.">
        <title>The 4-tert-butylphenol-utilizing bacterium Sphingobium fuliginis OMI can degrade bisphenols via phenolic ring hydroxylation and meta-cleavage pathway.</title>
        <authorList>
            <person name="Ogata Y."/>
            <person name="Goda S."/>
            <person name="Toyama T."/>
            <person name="Sei K."/>
            <person name="Ike M."/>
        </authorList>
    </citation>
    <scope>NUCLEOTIDE SEQUENCE [LARGE SCALE GENOMIC DNA]</scope>
    <source>
        <strain evidence="1 2">OMI</strain>
    </source>
</reference>
<reference evidence="1 2" key="1">
    <citation type="journal article" date="2013" name="Biodegradation">
        <title>Occurrence of 4-tert-butylphenol (4-t-BP) biodegradation in an aquatic sample caused by the presence of Spirodela polyrrhiza and isolation of a 4-t-BP-utilizing bacterium.</title>
        <authorList>
            <person name="Ogata Y."/>
            <person name="Toyama T."/>
            <person name="Yu N."/>
            <person name="Wang X."/>
            <person name="Sei K."/>
            <person name="Ike M."/>
        </authorList>
    </citation>
    <scope>NUCLEOTIDE SEQUENCE [LARGE SCALE GENOMIC DNA]</scope>
    <source>
        <strain evidence="1 2">OMI</strain>
    </source>
</reference>
<evidence type="ECO:0000313" key="1">
    <source>
        <dbReference type="EMBL" id="GAY21751.1"/>
    </source>
</evidence>
<gene>
    <name evidence="1" type="ORF">SFOMI_2304</name>
</gene>
<protein>
    <submittedName>
        <fullName evidence="1">Uncharacterized protein</fullName>
    </submittedName>
</protein>
<name>A0A292ZFS5_SPHSA</name>
<proteinExistence type="predicted"/>
<dbReference type="InterPro" id="IPR011008">
    <property type="entry name" value="Dimeric_a/b-barrel"/>
</dbReference>
<accession>A0A292ZFS5</accession>
<dbReference type="SUPFAM" id="SSF54909">
    <property type="entry name" value="Dimeric alpha+beta barrel"/>
    <property type="match status" value="1"/>
</dbReference>
<dbReference type="AlphaFoldDB" id="A0A292ZFS5"/>
<organism evidence="1 2">
    <name type="scientific">Sphingobium fuliginis (strain ATCC 27551)</name>
    <dbReference type="NCBI Taxonomy" id="336203"/>
    <lineage>
        <taxon>Bacteria</taxon>
        <taxon>Pseudomonadati</taxon>
        <taxon>Pseudomonadota</taxon>
        <taxon>Alphaproteobacteria</taxon>
        <taxon>Sphingomonadales</taxon>
        <taxon>Sphingomonadaceae</taxon>
        <taxon>Sphingobium</taxon>
    </lineage>
</organism>
<sequence length="60" mass="6606">MAMAQRGEKVAFAFIEWPSRSVCEAAVHDIMSQRPLPFPVPFDQARMIAGGFCPIVVAAR</sequence>